<gene>
    <name evidence="2" type="ORF">Q604_UNBC03559G0001</name>
</gene>
<accession>W1YJ22</accession>
<dbReference type="AlphaFoldDB" id="W1YJ22"/>
<dbReference type="EMBL" id="AZMM01003559">
    <property type="protein sequence ID" value="ETJ42472.1"/>
    <property type="molecule type" value="Genomic_DNA"/>
</dbReference>
<organism evidence="2">
    <name type="scientific">human gut metagenome</name>
    <dbReference type="NCBI Taxonomy" id="408170"/>
    <lineage>
        <taxon>unclassified sequences</taxon>
        <taxon>metagenomes</taxon>
        <taxon>organismal metagenomes</taxon>
    </lineage>
</organism>
<protein>
    <submittedName>
        <fullName evidence="2">Argininosuccinate lyase</fullName>
    </submittedName>
</protein>
<keyword evidence="2" id="KW-0456">Lyase</keyword>
<comment type="caution">
    <text evidence="2">The sequence shown here is derived from an EMBL/GenBank/DDBJ whole genome shotgun (WGS) entry which is preliminary data.</text>
</comment>
<sequence length="42" mass="3981">MAHNGPMTSQTTPGPAAPAASSTSPAGISLWGGRFSGGPAQA</sequence>
<reference evidence="2" key="1">
    <citation type="submission" date="2013-12" db="EMBL/GenBank/DDBJ databases">
        <title>A Varibaculum cambriense genome reconstructed from a premature infant gut community with otherwise low bacterial novelty that shifts toward anaerobic metabolism during the third week of life.</title>
        <authorList>
            <person name="Brown C.T."/>
            <person name="Sharon I."/>
            <person name="Thomas B.C."/>
            <person name="Castelle C.J."/>
            <person name="Morowitz M.J."/>
            <person name="Banfield J.F."/>
        </authorList>
    </citation>
    <scope>NUCLEOTIDE SEQUENCE</scope>
</reference>
<evidence type="ECO:0000256" key="1">
    <source>
        <dbReference type="SAM" id="MobiDB-lite"/>
    </source>
</evidence>
<feature type="non-terminal residue" evidence="2">
    <location>
        <position position="42"/>
    </location>
</feature>
<evidence type="ECO:0000313" key="2">
    <source>
        <dbReference type="EMBL" id="ETJ42472.1"/>
    </source>
</evidence>
<feature type="compositionally biased region" description="Low complexity" evidence="1">
    <location>
        <begin position="8"/>
        <end position="27"/>
    </location>
</feature>
<name>W1YJ22_9ZZZZ</name>
<proteinExistence type="predicted"/>
<dbReference type="GO" id="GO:0016829">
    <property type="term" value="F:lyase activity"/>
    <property type="evidence" value="ECO:0007669"/>
    <property type="project" value="UniProtKB-KW"/>
</dbReference>
<feature type="region of interest" description="Disordered" evidence="1">
    <location>
        <begin position="1"/>
        <end position="42"/>
    </location>
</feature>